<feature type="domain" description="YgjP-like metallopeptidase" evidence="1">
    <location>
        <begin position="23"/>
        <end position="216"/>
    </location>
</feature>
<accession>A0A2S0MUN9</accession>
<dbReference type="Pfam" id="PF01863">
    <property type="entry name" value="YgjP-like"/>
    <property type="match status" value="1"/>
</dbReference>
<dbReference type="EMBL" id="CP027665">
    <property type="protein sequence ID" value="AVO39614.1"/>
    <property type="molecule type" value="Genomic_DNA"/>
</dbReference>
<organism evidence="2 3">
    <name type="scientific">Pukyongiella litopenaei</name>
    <dbReference type="NCBI Taxonomy" id="2605946"/>
    <lineage>
        <taxon>Bacteria</taxon>
        <taxon>Pseudomonadati</taxon>
        <taxon>Pseudomonadota</taxon>
        <taxon>Alphaproteobacteria</taxon>
        <taxon>Rhodobacterales</taxon>
        <taxon>Paracoccaceae</taxon>
        <taxon>Pukyongiella</taxon>
    </lineage>
</organism>
<dbReference type="PANTHER" id="PTHR30399">
    <property type="entry name" value="UNCHARACTERIZED PROTEIN YGJP"/>
    <property type="match status" value="1"/>
</dbReference>
<evidence type="ECO:0000313" key="2">
    <source>
        <dbReference type="EMBL" id="AVO39614.1"/>
    </source>
</evidence>
<dbReference type="RefSeq" id="WP_106473918.1">
    <property type="nucleotide sequence ID" value="NZ_CP027665.1"/>
</dbReference>
<protein>
    <submittedName>
        <fullName evidence="2">M48 family metallopeptidase</fullName>
    </submittedName>
</protein>
<sequence length="226" mass="24934">MADHILPGPPPVPLVLRRSGRARRISLRVSRLDGRVTLTLPAGVPESEAMDFARAREAWIRGHLADRPDAVQVAPGAVIPIEGEPHLVVTATGRRVQRASGQIGVPADRPGARLQAFLKQLARDRLVAASDRYAAALGRPYARLTLRDTRSRWGSCSSAGALSYSWRLALAPPPVLAYVAAHEVAHLAEMNHSPAFWATVARLYGPYEAERRWLRDNGHDLHRYRF</sequence>
<dbReference type="AlphaFoldDB" id="A0A2S0MUN9"/>
<dbReference type="Proteomes" id="UP000237655">
    <property type="component" value="Chromosome"/>
</dbReference>
<dbReference type="PANTHER" id="PTHR30399:SF1">
    <property type="entry name" value="UTP PYROPHOSPHATASE"/>
    <property type="match status" value="1"/>
</dbReference>
<dbReference type="InterPro" id="IPR002725">
    <property type="entry name" value="YgjP-like_metallopeptidase"/>
</dbReference>
<proteinExistence type="predicted"/>
<dbReference type="Gene3D" id="3.30.2010.10">
    <property type="entry name" value="Metalloproteases ('zincins'), catalytic domain"/>
    <property type="match status" value="1"/>
</dbReference>
<dbReference type="CDD" id="cd07344">
    <property type="entry name" value="M48_yhfN_like"/>
    <property type="match status" value="1"/>
</dbReference>
<reference evidence="3" key="1">
    <citation type="submission" date="2018-03" db="EMBL/GenBank/DDBJ databases">
        <title>Genomic analysis of the strain SH-1 isolated from shrimp intestine.</title>
        <authorList>
            <person name="Kim Y.-S."/>
            <person name="Kim S.-E."/>
            <person name="Kim K.-H."/>
        </authorList>
    </citation>
    <scope>NUCLEOTIDE SEQUENCE [LARGE SCALE GENOMIC DNA]</scope>
    <source>
        <strain evidence="3">SH-1</strain>
    </source>
</reference>
<dbReference type="KEGG" id="thas:C6Y53_02355"/>
<name>A0A2S0MUN9_9RHOB</name>
<evidence type="ECO:0000313" key="3">
    <source>
        <dbReference type="Proteomes" id="UP000237655"/>
    </source>
</evidence>
<gene>
    <name evidence="2" type="ORF">C6Y53_02355</name>
</gene>
<evidence type="ECO:0000259" key="1">
    <source>
        <dbReference type="Pfam" id="PF01863"/>
    </source>
</evidence>
<keyword evidence="3" id="KW-1185">Reference proteome</keyword>
<dbReference type="InterPro" id="IPR053136">
    <property type="entry name" value="UTP_pyrophosphatase-like"/>
</dbReference>